<comment type="caution">
    <text evidence="2">The sequence shown here is derived from an EMBL/GenBank/DDBJ whole genome shotgun (WGS) entry which is preliminary data.</text>
</comment>
<reference evidence="2" key="1">
    <citation type="submission" date="2023-03" db="EMBL/GenBank/DDBJ databases">
        <title>Massive genome expansion in bonnet fungi (Mycena s.s.) driven by repeated elements and novel gene families across ecological guilds.</title>
        <authorList>
            <consortium name="Lawrence Berkeley National Laboratory"/>
            <person name="Harder C.B."/>
            <person name="Miyauchi S."/>
            <person name="Viragh M."/>
            <person name="Kuo A."/>
            <person name="Thoen E."/>
            <person name="Andreopoulos B."/>
            <person name="Lu D."/>
            <person name="Skrede I."/>
            <person name="Drula E."/>
            <person name="Henrissat B."/>
            <person name="Morin E."/>
            <person name="Kohler A."/>
            <person name="Barry K."/>
            <person name="LaButti K."/>
            <person name="Morin E."/>
            <person name="Salamov A."/>
            <person name="Lipzen A."/>
            <person name="Mereny Z."/>
            <person name="Hegedus B."/>
            <person name="Baldrian P."/>
            <person name="Stursova M."/>
            <person name="Weitz H."/>
            <person name="Taylor A."/>
            <person name="Grigoriev I.V."/>
            <person name="Nagy L.G."/>
            <person name="Martin F."/>
            <person name="Kauserud H."/>
        </authorList>
    </citation>
    <scope>NUCLEOTIDE SEQUENCE</scope>
    <source>
        <strain evidence="2">CBHHK067</strain>
    </source>
</reference>
<evidence type="ECO:0000256" key="1">
    <source>
        <dbReference type="SAM" id="MobiDB-lite"/>
    </source>
</evidence>
<sequence>MPMLSAGKRNRMSVPQLSSRTPPGLSHHTSATPPSPRPSPGPRPPSSAHTPRCSQRAAPPSGPPAPAARAPGFQRRKKTPATRIASAAAMLPPTAPAMILPLEVEEEEAAGTEESDHPEGVVKAVTSPALVNVGEELLEMTVGVLNTGPVATWGRTVSGCDAGQRDAHLRCGERGEREGERPDDGVDLHYWLVALGGRKEVRAFRRDLSSKHVYNYPEDHGDVLERVAF</sequence>
<evidence type="ECO:0000313" key="2">
    <source>
        <dbReference type="EMBL" id="KAJ7668195.1"/>
    </source>
</evidence>
<feature type="compositionally biased region" description="Pro residues" evidence="1">
    <location>
        <begin position="33"/>
        <end position="45"/>
    </location>
</feature>
<evidence type="ECO:0000313" key="3">
    <source>
        <dbReference type="Proteomes" id="UP001221757"/>
    </source>
</evidence>
<dbReference type="EMBL" id="JARKIE010000196">
    <property type="protein sequence ID" value="KAJ7668195.1"/>
    <property type="molecule type" value="Genomic_DNA"/>
</dbReference>
<gene>
    <name evidence="2" type="ORF">B0H17DRAFT_1088130</name>
</gene>
<dbReference type="AlphaFoldDB" id="A0AAD7G7V6"/>
<dbReference type="Proteomes" id="UP001221757">
    <property type="component" value="Unassembled WGS sequence"/>
</dbReference>
<keyword evidence="3" id="KW-1185">Reference proteome</keyword>
<protein>
    <submittedName>
        <fullName evidence="2">Uncharacterized protein</fullName>
    </submittedName>
</protein>
<proteinExistence type="predicted"/>
<organism evidence="2 3">
    <name type="scientific">Mycena rosella</name>
    <name type="common">Pink bonnet</name>
    <name type="synonym">Agaricus rosellus</name>
    <dbReference type="NCBI Taxonomy" id="1033263"/>
    <lineage>
        <taxon>Eukaryota</taxon>
        <taxon>Fungi</taxon>
        <taxon>Dikarya</taxon>
        <taxon>Basidiomycota</taxon>
        <taxon>Agaricomycotina</taxon>
        <taxon>Agaricomycetes</taxon>
        <taxon>Agaricomycetidae</taxon>
        <taxon>Agaricales</taxon>
        <taxon>Marasmiineae</taxon>
        <taxon>Mycenaceae</taxon>
        <taxon>Mycena</taxon>
    </lineage>
</organism>
<name>A0AAD7G7V6_MYCRO</name>
<accession>A0AAD7G7V6</accession>
<feature type="region of interest" description="Disordered" evidence="1">
    <location>
        <begin position="1"/>
        <end position="83"/>
    </location>
</feature>